<dbReference type="OrthoDB" id="9810867at2"/>
<accession>A0A2S7K9J8</accession>
<keyword evidence="2 7" id="KW-0819">tRNA processing</keyword>
<reference evidence="9 10" key="1">
    <citation type="submission" date="2017-12" db="EMBL/GenBank/DDBJ databases">
        <authorList>
            <person name="Hurst M.R.H."/>
        </authorList>
    </citation>
    <scope>NUCLEOTIDE SEQUENCE [LARGE SCALE GENOMIC DNA]</scope>
    <source>
        <strain evidence="9 10">SY-3-19</strain>
    </source>
</reference>
<dbReference type="GO" id="GO:0030677">
    <property type="term" value="C:ribonuclease P complex"/>
    <property type="evidence" value="ECO:0007669"/>
    <property type="project" value="TreeGrafter"/>
</dbReference>
<dbReference type="HAMAP" id="MF_00227">
    <property type="entry name" value="RNase_P"/>
    <property type="match status" value="1"/>
</dbReference>
<dbReference type="SUPFAM" id="SSF54211">
    <property type="entry name" value="Ribosomal protein S5 domain 2-like"/>
    <property type="match status" value="1"/>
</dbReference>
<evidence type="ECO:0000256" key="6">
    <source>
        <dbReference type="ARBA" id="ARBA00022884"/>
    </source>
</evidence>
<keyword evidence="4 7" id="KW-0255">Endonuclease</keyword>
<dbReference type="PANTHER" id="PTHR33992:SF1">
    <property type="entry name" value="RIBONUCLEASE P PROTEIN COMPONENT"/>
    <property type="match status" value="1"/>
</dbReference>
<dbReference type="InterPro" id="IPR020539">
    <property type="entry name" value="RNase_P_CS"/>
</dbReference>
<dbReference type="PROSITE" id="PS00648">
    <property type="entry name" value="RIBONUCLEASE_P"/>
    <property type="match status" value="1"/>
</dbReference>
<evidence type="ECO:0000256" key="2">
    <source>
        <dbReference type="ARBA" id="ARBA00022694"/>
    </source>
</evidence>
<dbReference type="AlphaFoldDB" id="A0A2S7K9J8"/>
<protein>
    <recommendedName>
        <fullName evidence="7 8">Ribonuclease P protein component</fullName>
        <shortName evidence="7">RNase P protein</shortName>
        <shortName evidence="7">RNaseP protein</shortName>
        <ecNumber evidence="7 8">3.1.26.5</ecNumber>
    </recommendedName>
    <alternativeName>
        <fullName evidence="7">Protein C5</fullName>
    </alternativeName>
</protein>
<keyword evidence="5 7" id="KW-0378">Hydrolase</keyword>
<dbReference type="EC" id="3.1.26.5" evidence="7 8"/>
<comment type="similarity">
    <text evidence="7">Belongs to the RnpA family.</text>
</comment>
<dbReference type="EMBL" id="PJCH01000003">
    <property type="protein sequence ID" value="PQA89194.1"/>
    <property type="molecule type" value="Genomic_DNA"/>
</dbReference>
<dbReference type="InterPro" id="IPR000100">
    <property type="entry name" value="RNase_P"/>
</dbReference>
<evidence type="ECO:0000256" key="8">
    <source>
        <dbReference type="NCBIfam" id="TIGR00188"/>
    </source>
</evidence>
<gene>
    <name evidence="7 9" type="primary">rnpA</name>
    <name evidence="9" type="ORF">CW354_04430</name>
</gene>
<evidence type="ECO:0000256" key="1">
    <source>
        <dbReference type="ARBA" id="ARBA00002663"/>
    </source>
</evidence>
<dbReference type="GO" id="GO:0004526">
    <property type="term" value="F:ribonuclease P activity"/>
    <property type="evidence" value="ECO:0007669"/>
    <property type="project" value="UniProtKB-UniRule"/>
</dbReference>
<keyword evidence="6 7" id="KW-0694">RNA-binding</keyword>
<dbReference type="GO" id="GO:0001682">
    <property type="term" value="P:tRNA 5'-leader removal"/>
    <property type="evidence" value="ECO:0007669"/>
    <property type="project" value="UniProtKB-UniRule"/>
</dbReference>
<comment type="subunit">
    <text evidence="7">Consists of a catalytic RNA component (M1 or rnpB) and a protein subunit.</text>
</comment>
<dbReference type="RefSeq" id="WP_104828832.1">
    <property type="nucleotide sequence ID" value="NZ_PJCH01000003.1"/>
</dbReference>
<evidence type="ECO:0000256" key="4">
    <source>
        <dbReference type="ARBA" id="ARBA00022759"/>
    </source>
</evidence>
<dbReference type="NCBIfam" id="TIGR00188">
    <property type="entry name" value="rnpA"/>
    <property type="match status" value="1"/>
</dbReference>
<evidence type="ECO:0000256" key="7">
    <source>
        <dbReference type="HAMAP-Rule" id="MF_00227"/>
    </source>
</evidence>
<comment type="caution">
    <text evidence="9">The sequence shown here is derived from an EMBL/GenBank/DDBJ whole genome shotgun (WGS) entry which is preliminary data.</text>
</comment>
<dbReference type="PANTHER" id="PTHR33992">
    <property type="entry name" value="RIBONUCLEASE P PROTEIN COMPONENT"/>
    <property type="match status" value="1"/>
</dbReference>
<dbReference type="GO" id="GO:0000049">
    <property type="term" value="F:tRNA binding"/>
    <property type="evidence" value="ECO:0007669"/>
    <property type="project" value="UniProtKB-UniRule"/>
</dbReference>
<dbReference type="Proteomes" id="UP000239504">
    <property type="component" value="Unassembled WGS sequence"/>
</dbReference>
<proteinExistence type="inferred from homology"/>
<evidence type="ECO:0000313" key="10">
    <source>
        <dbReference type="Proteomes" id="UP000239504"/>
    </source>
</evidence>
<organism evidence="9 10">
    <name type="scientific">Hyphococcus luteus</name>
    <dbReference type="NCBI Taxonomy" id="2058213"/>
    <lineage>
        <taxon>Bacteria</taxon>
        <taxon>Pseudomonadati</taxon>
        <taxon>Pseudomonadota</taxon>
        <taxon>Alphaproteobacteria</taxon>
        <taxon>Parvularculales</taxon>
        <taxon>Parvularculaceae</taxon>
        <taxon>Hyphococcus</taxon>
    </lineage>
</organism>
<evidence type="ECO:0000256" key="5">
    <source>
        <dbReference type="ARBA" id="ARBA00022801"/>
    </source>
</evidence>
<keyword evidence="10" id="KW-1185">Reference proteome</keyword>
<dbReference type="InterPro" id="IPR014721">
    <property type="entry name" value="Ribsml_uS5_D2-typ_fold_subgr"/>
</dbReference>
<keyword evidence="3 7" id="KW-0540">Nuclease</keyword>
<dbReference type="InterPro" id="IPR020568">
    <property type="entry name" value="Ribosomal_Su5_D2-typ_SF"/>
</dbReference>
<evidence type="ECO:0000256" key="3">
    <source>
        <dbReference type="ARBA" id="ARBA00022722"/>
    </source>
</evidence>
<comment type="function">
    <text evidence="1 7">RNaseP catalyzes the removal of the 5'-leader sequence from pre-tRNA to produce the mature 5'-terminus. It can also cleave other RNA substrates such as 4.5S RNA. The protein component plays an auxiliary but essential role in vivo by binding to the 5'-leader sequence and broadening the substrate specificity of the ribozyme.</text>
</comment>
<name>A0A2S7K9J8_9PROT</name>
<evidence type="ECO:0000313" key="9">
    <source>
        <dbReference type="EMBL" id="PQA89194.1"/>
    </source>
</evidence>
<dbReference type="Gene3D" id="3.30.230.10">
    <property type="match status" value="1"/>
</dbReference>
<dbReference type="Pfam" id="PF00825">
    <property type="entry name" value="Ribonuclease_P"/>
    <property type="match status" value="1"/>
</dbReference>
<comment type="catalytic activity">
    <reaction evidence="7">
        <text>Endonucleolytic cleavage of RNA, removing 5'-extranucleotides from tRNA precursor.</text>
        <dbReference type="EC" id="3.1.26.5"/>
    </reaction>
</comment>
<sequence length="111" mass="12346">MGVIKKRRDFLAMRGAAKAHAPSFLMLARENPENGPESRLGLTVTKKLGGAVVRNRIRRRLRAAAREVFPAHAAPGTDYVLVARKAAYARNYAMLLDDMKRALLRLSRSTT</sequence>
<dbReference type="GO" id="GO:0042781">
    <property type="term" value="F:3'-tRNA processing endoribonuclease activity"/>
    <property type="evidence" value="ECO:0007669"/>
    <property type="project" value="TreeGrafter"/>
</dbReference>